<proteinExistence type="predicted"/>
<dbReference type="PANTHER" id="PTHR39606">
    <property type="entry name" value="SURFACE PROTEIN, PUTATIVE-RELATED"/>
    <property type="match status" value="1"/>
</dbReference>
<organism evidence="2 3">
    <name type="scientific">Exophiala viscosa</name>
    <dbReference type="NCBI Taxonomy" id="2486360"/>
    <lineage>
        <taxon>Eukaryota</taxon>
        <taxon>Fungi</taxon>
        <taxon>Dikarya</taxon>
        <taxon>Ascomycota</taxon>
        <taxon>Pezizomycotina</taxon>
        <taxon>Eurotiomycetes</taxon>
        <taxon>Chaetothyriomycetidae</taxon>
        <taxon>Chaetothyriales</taxon>
        <taxon>Herpotrichiellaceae</taxon>
        <taxon>Exophiala</taxon>
    </lineage>
</organism>
<evidence type="ECO:0000313" key="3">
    <source>
        <dbReference type="Proteomes" id="UP001203852"/>
    </source>
</evidence>
<feature type="compositionally biased region" description="Basic residues" evidence="1">
    <location>
        <begin position="223"/>
        <end position="233"/>
    </location>
</feature>
<dbReference type="AlphaFoldDB" id="A0AAN6E2T2"/>
<feature type="compositionally biased region" description="Low complexity" evidence="1">
    <location>
        <begin position="82"/>
        <end position="94"/>
    </location>
</feature>
<name>A0AAN6E2T2_9EURO</name>
<reference evidence="2" key="1">
    <citation type="journal article" date="2022" name="bioRxiv">
        <title>Deciphering the potential niche of two novel black yeast fungi from a biological soil crust based on their genomes, phenotypes, and melanin regulation.</title>
        <authorList>
            <consortium name="DOE Joint Genome Institute"/>
            <person name="Carr E.C."/>
            <person name="Barton Q."/>
            <person name="Grambo S."/>
            <person name="Sullivan M."/>
            <person name="Renfro C.M."/>
            <person name="Kuo A."/>
            <person name="Pangilinan J."/>
            <person name="Lipzen A."/>
            <person name="Keymanesh K."/>
            <person name="Savage E."/>
            <person name="Barry K."/>
            <person name="Grigoriev I.V."/>
            <person name="Riekhof W.R."/>
            <person name="Harris S.S."/>
        </authorList>
    </citation>
    <scope>NUCLEOTIDE SEQUENCE</scope>
    <source>
        <strain evidence="2">JF 03-4F</strain>
    </source>
</reference>
<feature type="compositionally biased region" description="Gly residues" evidence="1">
    <location>
        <begin position="247"/>
        <end position="284"/>
    </location>
</feature>
<dbReference type="PANTHER" id="PTHR39606:SF1">
    <property type="entry name" value="CELL SURFACE PROTEIN"/>
    <property type="match status" value="1"/>
</dbReference>
<feature type="compositionally biased region" description="Low complexity" evidence="1">
    <location>
        <begin position="212"/>
        <end position="222"/>
    </location>
</feature>
<sequence length="317" mass="31266">MSNLINKAKVALAEHKAEKNTGTTGYGGTQTTDYSTGQTGTGYGHHAGTTGTTTTAGPHNSSVMNKADPRVDSDLDHRGNPTSHIGGHGTSHTTGGYGTGVGTTGASTTAGPHNSSALNKADPRIDSDLDHRGNPTSHVGGHGTSHTTTGYGTGAGTTGTTTTGTSASAGPHNSKLLNKLDPRVDSDLDHRGNPTSAAGGYSQGAGYGAAGATGITGTTGTGHHSHHHGHGHHGQAPIHDQTTTGHTGVGSHTGYGGNSGTTGLGGNSGTTGLGGNSGTTGYGGNTSTTTGTQPVHNSNLLNKLDPRVKTDSNGNAY</sequence>
<protein>
    <submittedName>
        <fullName evidence="2">Period circadian protein</fullName>
    </submittedName>
</protein>
<feature type="compositionally biased region" description="Low complexity" evidence="1">
    <location>
        <begin position="136"/>
        <end position="150"/>
    </location>
</feature>
<feature type="compositionally biased region" description="Basic and acidic residues" evidence="1">
    <location>
        <begin position="178"/>
        <end position="192"/>
    </location>
</feature>
<evidence type="ECO:0000256" key="1">
    <source>
        <dbReference type="SAM" id="MobiDB-lite"/>
    </source>
</evidence>
<dbReference type="Proteomes" id="UP001203852">
    <property type="component" value="Unassembled WGS sequence"/>
</dbReference>
<feature type="compositionally biased region" description="Gly residues" evidence="1">
    <location>
        <begin position="201"/>
        <end position="211"/>
    </location>
</feature>
<feature type="region of interest" description="Disordered" evidence="1">
    <location>
        <begin position="75"/>
        <end position="317"/>
    </location>
</feature>
<gene>
    <name evidence="2" type="ORF">EDD36DRAFT_460963</name>
</gene>
<dbReference type="EMBL" id="MU404351">
    <property type="protein sequence ID" value="KAI1616067.1"/>
    <property type="molecule type" value="Genomic_DNA"/>
</dbReference>
<feature type="compositionally biased region" description="Low complexity" evidence="1">
    <location>
        <begin position="158"/>
        <end position="170"/>
    </location>
</feature>
<evidence type="ECO:0000313" key="2">
    <source>
        <dbReference type="EMBL" id="KAI1616067.1"/>
    </source>
</evidence>
<comment type="caution">
    <text evidence="2">The sequence shown here is derived from an EMBL/GenBank/DDBJ whole genome shotgun (WGS) entry which is preliminary data.</text>
</comment>
<accession>A0AAN6E2T2</accession>
<feature type="compositionally biased region" description="Basic and acidic residues" evidence="1">
    <location>
        <begin position="121"/>
        <end position="133"/>
    </location>
</feature>
<keyword evidence="3" id="KW-1185">Reference proteome</keyword>